<evidence type="ECO:0000259" key="2">
    <source>
        <dbReference type="PROSITE" id="PS50006"/>
    </source>
</evidence>
<dbReference type="SUPFAM" id="SSF49879">
    <property type="entry name" value="SMAD/FHA domain"/>
    <property type="match status" value="1"/>
</dbReference>
<gene>
    <name evidence="3" type="ORF">WJX75_004568</name>
</gene>
<feature type="region of interest" description="Disordered" evidence="1">
    <location>
        <begin position="80"/>
        <end position="101"/>
    </location>
</feature>
<dbReference type="Proteomes" id="UP001491310">
    <property type="component" value="Unassembled WGS sequence"/>
</dbReference>
<proteinExistence type="predicted"/>
<dbReference type="InterPro" id="IPR000253">
    <property type="entry name" value="FHA_dom"/>
</dbReference>
<sequence length="340" mass="36288">MDAPASGVRTQEEALSKEQLCLRRLHHLQELQDLYKAELWGTLEEMRARYRHFKAPDVAGTANGSPSFQSLQTLLGKRKAHGGPVVSTDQPEAPEVGHQTPETSDVDVVMIEAQASPSEQASGPSRHVDGQDAAKNGSIAISAGAEGDAQQTNGQAAKAGAPPTFSEAEDFVLAGDGAAVDAEAFGLLRRETRARLSRIARLEQAASASTARQLDRAGALAMLTGRRVRFLIKRSAFTIGRPTSSHGAVDVDLGREGDASRVSRLQARLALRPDGAFTVTNCGRRKLHVNGCQVERGQSALMQHLSLLEVGGIRLLLHINHSAVKRLLARSASFGDFPGS</sequence>
<keyword evidence="4" id="KW-1185">Reference proteome</keyword>
<organism evidence="3 4">
    <name type="scientific">Coccomyxa subellipsoidea</name>
    <dbReference type="NCBI Taxonomy" id="248742"/>
    <lineage>
        <taxon>Eukaryota</taxon>
        <taxon>Viridiplantae</taxon>
        <taxon>Chlorophyta</taxon>
        <taxon>core chlorophytes</taxon>
        <taxon>Trebouxiophyceae</taxon>
        <taxon>Trebouxiophyceae incertae sedis</taxon>
        <taxon>Coccomyxaceae</taxon>
        <taxon>Coccomyxa</taxon>
    </lineage>
</organism>
<reference evidence="3 4" key="1">
    <citation type="journal article" date="2024" name="Nat. Commun.">
        <title>Phylogenomics reveals the evolutionary origins of lichenization in chlorophyte algae.</title>
        <authorList>
            <person name="Puginier C."/>
            <person name="Libourel C."/>
            <person name="Otte J."/>
            <person name="Skaloud P."/>
            <person name="Haon M."/>
            <person name="Grisel S."/>
            <person name="Petersen M."/>
            <person name="Berrin J.G."/>
            <person name="Delaux P.M."/>
            <person name="Dal Grande F."/>
            <person name="Keller J."/>
        </authorList>
    </citation>
    <scope>NUCLEOTIDE SEQUENCE [LARGE SCALE GENOMIC DNA]</scope>
    <source>
        <strain evidence="3 4">SAG 216-7</strain>
    </source>
</reference>
<dbReference type="Gene3D" id="2.60.200.20">
    <property type="match status" value="1"/>
</dbReference>
<evidence type="ECO:0000256" key="1">
    <source>
        <dbReference type="SAM" id="MobiDB-lite"/>
    </source>
</evidence>
<evidence type="ECO:0000313" key="4">
    <source>
        <dbReference type="Proteomes" id="UP001491310"/>
    </source>
</evidence>
<dbReference type="Pfam" id="PF00498">
    <property type="entry name" value="FHA"/>
    <property type="match status" value="1"/>
</dbReference>
<dbReference type="EMBL" id="JALJOT010000008">
    <property type="protein sequence ID" value="KAK9908227.1"/>
    <property type="molecule type" value="Genomic_DNA"/>
</dbReference>
<dbReference type="InterPro" id="IPR008984">
    <property type="entry name" value="SMAD_FHA_dom_sf"/>
</dbReference>
<dbReference type="PANTHER" id="PTHR13233:SF0">
    <property type="entry name" value="MICROSPHERULE PROTEIN 1"/>
    <property type="match status" value="1"/>
</dbReference>
<protein>
    <recommendedName>
        <fullName evidence="2">FHA domain-containing protein</fullName>
    </recommendedName>
</protein>
<evidence type="ECO:0000313" key="3">
    <source>
        <dbReference type="EMBL" id="KAK9908227.1"/>
    </source>
</evidence>
<accession>A0ABR2YMH9</accession>
<name>A0ABR2YMH9_9CHLO</name>
<dbReference type="PANTHER" id="PTHR13233">
    <property type="entry name" value="MICROSPHERULE PROTEIN 1"/>
    <property type="match status" value="1"/>
</dbReference>
<dbReference type="InterPro" id="IPR037912">
    <property type="entry name" value="MCRS1"/>
</dbReference>
<feature type="domain" description="FHA" evidence="2">
    <location>
        <begin position="237"/>
        <end position="294"/>
    </location>
</feature>
<comment type="caution">
    <text evidence="3">The sequence shown here is derived from an EMBL/GenBank/DDBJ whole genome shotgun (WGS) entry which is preliminary data.</text>
</comment>
<dbReference type="PROSITE" id="PS50006">
    <property type="entry name" value="FHA_DOMAIN"/>
    <property type="match status" value="1"/>
</dbReference>